<dbReference type="SUPFAM" id="SSF57667">
    <property type="entry name" value="beta-beta-alpha zinc fingers"/>
    <property type="match status" value="1"/>
</dbReference>
<keyword evidence="3" id="KW-1185">Reference proteome</keyword>
<dbReference type="KEGG" id="tgy:X802_05975"/>
<proteinExistence type="predicted"/>
<dbReference type="AlphaFoldDB" id="A0A0X1KKE5"/>
<dbReference type="OrthoDB" id="63170at2157"/>
<dbReference type="EMBL" id="CP007140">
    <property type="protein sequence ID" value="AJC71754.1"/>
    <property type="molecule type" value="Genomic_DNA"/>
</dbReference>
<reference evidence="2 3" key="1">
    <citation type="submission" date="2014-01" db="EMBL/GenBank/DDBJ databases">
        <title>Genome sequencing of Thermococcus guaymasensis.</title>
        <authorList>
            <person name="Zhang X."/>
            <person name="Alvare G."/>
            <person name="Fristensky B."/>
            <person name="Chen L."/>
            <person name="Suen T."/>
            <person name="Chen Q."/>
            <person name="Ma K."/>
        </authorList>
    </citation>
    <scope>NUCLEOTIDE SEQUENCE [LARGE SCALE GENOMIC DNA]</scope>
    <source>
        <strain evidence="2 3">DSM 11113</strain>
    </source>
</reference>
<dbReference type="GeneID" id="27135203"/>
<protein>
    <submittedName>
        <fullName evidence="2">Zn-finger protein</fullName>
    </submittedName>
</protein>
<sequence>MVELKAITFRDRDGELYYRCPRCGMIFKKSRDYIRHVNKSHGWLFRGGRPKGKRALKKIKSE</sequence>
<name>A0A0X1KKE5_9EURY</name>
<accession>A0A0X1KKE5</accession>
<dbReference type="InterPro" id="IPR013087">
    <property type="entry name" value="Znf_C2H2_type"/>
</dbReference>
<feature type="domain" description="C2H2-type" evidence="1">
    <location>
        <begin position="18"/>
        <end position="41"/>
    </location>
</feature>
<dbReference type="RefSeq" id="WP_062371788.1">
    <property type="nucleotide sequence ID" value="NZ_CP007140.1"/>
</dbReference>
<organism evidence="2 3">
    <name type="scientific">Thermococcus guaymasensis DSM 11113</name>
    <dbReference type="NCBI Taxonomy" id="1432656"/>
    <lineage>
        <taxon>Archaea</taxon>
        <taxon>Methanobacteriati</taxon>
        <taxon>Methanobacteriota</taxon>
        <taxon>Thermococci</taxon>
        <taxon>Thermococcales</taxon>
        <taxon>Thermococcaceae</taxon>
        <taxon>Thermococcus</taxon>
    </lineage>
</organism>
<dbReference type="PATRIC" id="fig|1432656.3.peg.1159"/>
<dbReference type="SMART" id="SM00355">
    <property type="entry name" value="ZnF_C2H2"/>
    <property type="match status" value="1"/>
</dbReference>
<gene>
    <name evidence="2" type="ORF">X802_05975</name>
</gene>
<dbReference type="STRING" id="1432656.X802_05975"/>
<evidence type="ECO:0000313" key="3">
    <source>
        <dbReference type="Proteomes" id="UP000062043"/>
    </source>
</evidence>
<evidence type="ECO:0000259" key="1">
    <source>
        <dbReference type="PROSITE" id="PS50157"/>
    </source>
</evidence>
<dbReference type="InterPro" id="IPR036236">
    <property type="entry name" value="Znf_C2H2_sf"/>
</dbReference>
<evidence type="ECO:0000313" key="2">
    <source>
        <dbReference type="EMBL" id="AJC71754.1"/>
    </source>
</evidence>
<dbReference type="PROSITE" id="PS50157">
    <property type="entry name" value="ZINC_FINGER_C2H2_2"/>
    <property type="match status" value="1"/>
</dbReference>
<dbReference type="Proteomes" id="UP000062043">
    <property type="component" value="Chromosome"/>
</dbReference>
<dbReference type="PROSITE" id="PS00028">
    <property type="entry name" value="ZINC_FINGER_C2H2_1"/>
    <property type="match status" value="1"/>
</dbReference>